<dbReference type="RefSeq" id="WP_160933099.1">
    <property type="nucleotide sequence ID" value="NZ_WWEU01000016.1"/>
</dbReference>
<dbReference type="InterPro" id="IPR050708">
    <property type="entry name" value="T6SS_VgrG/RHS"/>
</dbReference>
<feature type="non-terminal residue" evidence="3">
    <location>
        <position position="1876"/>
    </location>
</feature>
<evidence type="ECO:0000259" key="1">
    <source>
        <dbReference type="Pfam" id="PF15711"/>
    </source>
</evidence>
<dbReference type="InterPro" id="IPR045351">
    <property type="entry name" value="DUF6531"/>
</dbReference>
<comment type="caution">
    <text evidence="3">The sequence shown here is derived from an EMBL/GenBank/DDBJ whole genome shotgun (WGS) entry which is preliminary data.</text>
</comment>
<feature type="domain" description="DUF6531" evidence="2">
    <location>
        <begin position="32"/>
        <end position="102"/>
    </location>
</feature>
<dbReference type="Pfam" id="PF05593">
    <property type="entry name" value="RHS_repeat"/>
    <property type="match status" value="4"/>
</dbReference>
<dbReference type="NCBIfam" id="TIGR01643">
    <property type="entry name" value="YD_repeat_2x"/>
    <property type="match status" value="3"/>
</dbReference>
<dbReference type="PANTHER" id="PTHR32305">
    <property type="match status" value="1"/>
</dbReference>
<dbReference type="Pfam" id="PF20148">
    <property type="entry name" value="DUF6531"/>
    <property type="match status" value="1"/>
</dbReference>
<name>A0A6L8M2S3_9VIBR</name>
<accession>A0A6L8M2S3</accession>
<dbReference type="InterPro" id="IPR006530">
    <property type="entry name" value="YD"/>
</dbReference>
<evidence type="ECO:0000313" key="4">
    <source>
        <dbReference type="Proteomes" id="UP000478571"/>
    </source>
</evidence>
<dbReference type="Gene3D" id="2.180.10.10">
    <property type="entry name" value="RHS repeat-associated core"/>
    <property type="match status" value="4"/>
</dbReference>
<dbReference type="Proteomes" id="UP000478571">
    <property type="component" value="Unassembled WGS sequence"/>
</dbReference>
<reference evidence="3 4" key="1">
    <citation type="submission" date="2020-01" db="EMBL/GenBank/DDBJ databases">
        <title>Draft Genome Sequence of Vibrio sp. strain OCN044, Isolated from a Healthy Coral at Palmyra Atoll.</title>
        <authorList>
            <person name="Videau P."/>
            <person name="Loughran R."/>
            <person name="Esquivel A."/>
            <person name="Deadmond M."/>
            <person name="Paddock B.E."/>
            <person name="Saw J.H."/>
            <person name="Ushijima B."/>
        </authorList>
    </citation>
    <scope>NUCLEOTIDE SEQUENCE [LARGE SCALE GENOMIC DNA]</scope>
    <source>
        <strain evidence="3 4">OCN044</strain>
    </source>
</reference>
<dbReference type="PANTHER" id="PTHR32305:SF15">
    <property type="entry name" value="PROTEIN RHSA-RELATED"/>
    <property type="match status" value="1"/>
</dbReference>
<evidence type="ECO:0000313" key="3">
    <source>
        <dbReference type="EMBL" id="MYM61590.1"/>
    </source>
</evidence>
<evidence type="ECO:0000259" key="2">
    <source>
        <dbReference type="Pfam" id="PF20148"/>
    </source>
</evidence>
<protein>
    <submittedName>
        <fullName evidence="3">Uncharacterized protein</fullName>
    </submittedName>
</protein>
<keyword evidence="4" id="KW-1185">Reference proteome</keyword>
<dbReference type="InterPro" id="IPR039477">
    <property type="entry name" value="ILEI/PANDER_dom"/>
</dbReference>
<dbReference type="InterPro" id="IPR031325">
    <property type="entry name" value="RHS_repeat"/>
</dbReference>
<dbReference type="EMBL" id="WWEU01000016">
    <property type="protein sequence ID" value="MYM61590.1"/>
    <property type="molecule type" value="Genomic_DNA"/>
</dbReference>
<feature type="domain" description="ILEI/PANDER" evidence="1">
    <location>
        <begin position="538"/>
        <end position="612"/>
    </location>
</feature>
<sequence>MAMVIGGTGLGQFDILGQSGIKLGSSNNGLKINASSGNLVLHHQDQTLVSKGLDLSLARTYNSQGQQQDANGDNWRFSFEREIQVAGDVVKRVTGDGHQALFVAKGGAYQSTAGAGAHDSLRRDGAQWVYEEGSTGVKEYYDATTGRLLRAQDRLGNSTQYRYTDERLTAIHSASGDEVRFVFDAKGQLTRIDSWTEDKAGKLTHSHSKVHYGYDAKGRLSKVTVDLSPQDKSITDGQVYTTTYTYQNANSYLLKQISQSNGSVLTFEYKEVAGTTRLSKIDDNGSVTVLDYNEKRANGHQLKITDATGQNWYYQHDAQGRLIATLAPAVGAASAGTMAYQYDDQDNLVQVRDSEGKTIEHRYDAQGQLIEQRRNGVIEQTHEYQDARLVASHVLNQGQPKASTFYVYEAGQLRFEIGVQGQVTEYTYNGFGERTAMRQYLGGRYEASQRPSLSEMKTWANGQDKQASELTEYTYQRGQLHTQSTYHRLDKQGAGHTISDLKIVSWGYDYREGEFSPGRPRPKRGVFIDGQHAGGGSRGITVTVVDAHNHKVSAQSFDTYGRQEASAELVAHLATLKASAIGQKVIVTTSDEWTHRLSSEAQAALVAMGIDHDTLESAEIRSAFMAVIEAQDGHFVTTHQAYRPRYPEAILTHHVSNAEHTRTTYDAFGNLLSTQTLTGKVKTGQLAVKTSTTQVFDGLNRVTSTTNAKGQTTTSQYMDASRQVLVTNEAGVTTRRTFSQRGELLSEVVGGPVALAKPALEAVSWGYDYREGEFSGGRPKRGVFIDGQHAGGGSRGITVTVVDANNHKVSAQSFDTYGRQEASAELVAHLATLNVTQSRVYQDANQIPTDKWSVYDNDPAGATMTPTFDADYGGEVMVLKGDKGNNGYRLAADSEGGSWKNSDGRLIEWDMKFSEDIRVYVSVHTEKGHRYLTYHPKTMTPSLNDKEYAAHGIGKVTDGQWHTIRRDLAADLKAVEPDNRILHVNKFLVRGSGSIGKVALLPAPYQIQSGFKAIVTTSDEWTHRLSSEAQAALVAMGINQDTLESAEIRSAFMAVIEAQDDQWVTTRQAYRPRYEGALIKHTLTPPAEAKRETHYVYNAIGQRIATQHADGSVSAQFYDAAGRLAVSVSGAGQVIEYQRDSQGRVVRETQYARVAAPEQWLKKGKLSVTAETVLKDLANPDEDRVVSTEYDALGRVHRVVDGKQQVTEYRYDQRDRQVQVRIYPQGYPQSARTLSREYDVAGNLIEEVDSDGVTTRHQYDNAGHKIETQRFHHTPATVYQDANHIPTDKWSVYDNDPAGATMTPTFDADYGGEVMVLKGDKGNNGYRLAADSEGSSWQNRDARLIEWDMKFSEDIRVYVSVQTEKGHRYLTYHPKTMTPSLKDEEYTHHGMGKVIDGQWHTIRRDLAADLAAVEPDNRILHVNKFLVRGSGSIGKVALRPVASATQVSVYQDANYIPSEKWSVYDNDPAGATMTPTFDADYGGEVMVLKGDKQNNGYRLAADSEGSSWKNRDGRLIEWDMKFSEDIRVYVSVHTEKGHRYLTYHPKTMTPSLNDKEYAAHGMGKVTDGQWHTIRRDLAADLAAVEPDNRILHVNKFLVRGSGSIGKVALRPVASATQVSVYQDAKHVPADKWKIYDNDPAGASITPTFDADYGGEVMVLKGDKGNNGYSLAADSTGSSWKNRDGRLIEWDMKFSEDIRVYVSVHTEKGHRYLTYHPKTMTPSLNDKEYAAHGMGKVTDGQWHTIRRDLAADLAAVEPDNRILHVNKFLVRGSGSIGKVALLREDHDRLQTFYDSRGRAQYTVDEKGLVSETRYLDGGREKAVYRYQRAVVSRDGGIASLLAQAGSARLISRERYDSAGRVLSSVDVHGVETRYHYD</sequence>
<gene>
    <name evidence="3" type="ORF">GTG28_20530</name>
</gene>
<organism evidence="3 4">
    <name type="scientific">Vibrio tetraodonis subsp. pristinus</name>
    <dbReference type="NCBI Taxonomy" id="2695891"/>
    <lineage>
        <taxon>Bacteria</taxon>
        <taxon>Pseudomonadati</taxon>
        <taxon>Pseudomonadota</taxon>
        <taxon>Gammaproteobacteria</taxon>
        <taxon>Vibrionales</taxon>
        <taxon>Vibrionaceae</taxon>
        <taxon>Vibrio</taxon>
    </lineage>
</organism>
<proteinExistence type="predicted"/>
<dbReference type="Pfam" id="PF15711">
    <property type="entry name" value="ILEI"/>
    <property type="match status" value="1"/>
</dbReference>